<evidence type="ECO:0000313" key="2">
    <source>
        <dbReference type="Proteomes" id="UP000245698"/>
    </source>
</evidence>
<accession>A0A2P9ANX4</accession>
<dbReference type="Proteomes" id="UP000245698">
    <property type="component" value="Unassembled WGS sequence"/>
</dbReference>
<gene>
    <name evidence="1" type="ORF">BQ8482_320013</name>
</gene>
<proteinExistence type="predicted"/>
<organism evidence="1 2">
    <name type="scientific">Mesorhizobium delmotii</name>
    <dbReference type="NCBI Taxonomy" id="1631247"/>
    <lineage>
        <taxon>Bacteria</taxon>
        <taxon>Pseudomonadati</taxon>
        <taxon>Pseudomonadota</taxon>
        <taxon>Alphaproteobacteria</taxon>
        <taxon>Hyphomicrobiales</taxon>
        <taxon>Phyllobacteriaceae</taxon>
        <taxon>Mesorhizobium</taxon>
    </lineage>
</organism>
<evidence type="ECO:0000313" key="1">
    <source>
        <dbReference type="EMBL" id="SJM32861.1"/>
    </source>
</evidence>
<protein>
    <submittedName>
        <fullName evidence="1">Uncharacterized protein</fullName>
    </submittedName>
</protein>
<reference evidence="2" key="1">
    <citation type="submission" date="2016-12" db="EMBL/GenBank/DDBJ databases">
        <authorList>
            <person name="Brunel B."/>
        </authorList>
    </citation>
    <scope>NUCLEOTIDE SEQUENCE [LARGE SCALE GENOMIC DNA]</scope>
</reference>
<dbReference type="EMBL" id="FUIG01000040">
    <property type="protein sequence ID" value="SJM32861.1"/>
    <property type="molecule type" value="Genomic_DNA"/>
</dbReference>
<keyword evidence="2" id="KW-1185">Reference proteome</keyword>
<sequence length="33" mass="3568">MGRALRVNSVHLKDMLGAIQTCASFLHGMALLI</sequence>
<dbReference type="AlphaFoldDB" id="A0A2P9ANX4"/>
<name>A0A2P9ANX4_9HYPH</name>